<keyword evidence="2" id="KW-0479">Metal-binding</keyword>
<dbReference type="GO" id="GO:0008235">
    <property type="term" value="F:metalloexopeptidase activity"/>
    <property type="evidence" value="ECO:0007669"/>
    <property type="project" value="UniProtKB-ARBA"/>
</dbReference>
<dbReference type="OrthoDB" id="9806388at2"/>
<feature type="domain" description="Peptidase M24" evidence="5">
    <location>
        <begin position="149"/>
        <end position="350"/>
    </location>
</feature>
<dbReference type="Pfam" id="PF00557">
    <property type="entry name" value="Peptidase_M24"/>
    <property type="match status" value="1"/>
</dbReference>
<evidence type="ECO:0000313" key="7">
    <source>
        <dbReference type="EMBL" id="CAG34855.1"/>
    </source>
</evidence>
<dbReference type="InterPro" id="IPR000994">
    <property type="entry name" value="Pept_M24"/>
</dbReference>
<evidence type="ECO:0000259" key="5">
    <source>
        <dbReference type="Pfam" id="PF00557"/>
    </source>
</evidence>
<dbReference type="InterPro" id="IPR000587">
    <property type="entry name" value="Creatinase_N"/>
</dbReference>
<dbReference type="Gene3D" id="3.40.350.10">
    <property type="entry name" value="Creatinase/prolidase N-terminal domain"/>
    <property type="match status" value="1"/>
</dbReference>
<keyword evidence="4" id="KW-0482">Metalloprotease</keyword>
<dbReference type="InterPro" id="IPR001131">
    <property type="entry name" value="Peptidase_M24B_aminopep-P_CS"/>
</dbReference>
<keyword evidence="8" id="KW-1185">Reference proteome</keyword>
<dbReference type="InterPro" id="IPR001714">
    <property type="entry name" value="Pept_M24_MAP"/>
</dbReference>
<dbReference type="SUPFAM" id="SSF55920">
    <property type="entry name" value="Creatinase/aminopeptidase"/>
    <property type="match status" value="1"/>
</dbReference>
<keyword evidence="3" id="KW-0378">Hydrolase</keyword>
<evidence type="ECO:0000313" key="8">
    <source>
        <dbReference type="Proteomes" id="UP000000602"/>
    </source>
</evidence>
<sequence length="366" mass="40637">MNYAKRIKKIQKTLSRKNLDALLVSQPENRRYLSGYTGGDHGIGETSGVLIIPAKGKVHLLTDFRYQLQAEQDASWTKVLIYTKGLIPLLLKLLPELGIKTLAFESDYTLHSFAKSLREKLGTVGVTTTPSLNLIEKMRLIKDEDEIDAIRRSVLLNEAVFQEVYADLKPGITETELAIKIEATMRRRGAERPSFDTIVASGKNSALPHAVPGMDKIRKESPLTIDMGLILDGYCSDMTRTFVLGKPGKKYLKYHRLVRRAQLAGMKAVRAGVTGQEVDAVARKIISDAGYGEYFGHSLGHGVGLAVHENPRLSFSNNKKLREGMIVTVEPGIYIPGWGGIRLENMVVVRKDGCENLNQDTTFLDL</sequence>
<dbReference type="PANTHER" id="PTHR46112:SF3">
    <property type="entry name" value="AMINOPEPTIDASE YPDF"/>
    <property type="match status" value="1"/>
</dbReference>
<evidence type="ECO:0000256" key="2">
    <source>
        <dbReference type="ARBA" id="ARBA00022723"/>
    </source>
</evidence>
<dbReference type="EMBL" id="CR522870">
    <property type="protein sequence ID" value="CAG34855.1"/>
    <property type="molecule type" value="Genomic_DNA"/>
</dbReference>
<dbReference type="InterPro" id="IPR029149">
    <property type="entry name" value="Creatin/AminoP/Spt16_N"/>
</dbReference>
<evidence type="ECO:0000256" key="3">
    <source>
        <dbReference type="ARBA" id="ARBA00022801"/>
    </source>
</evidence>
<dbReference type="GO" id="GO:0046872">
    <property type="term" value="F:metal ion binding"/>
    <property type="evidence" value="ECO:0007669"/>
    <property type="project" value="UniProtKB-KW"/>
</dbReference>
<dbReference type="KEGG" id="dps:DP0126"/>
<dbReference type="Pfam" id="PF01321">
    <property type="entry name" value="Creatinase_N"/>
    <property type="match status" value="1"/>
</dbReference>
<dbReference type="AlphaFoldDB" id="Q6AS20"/>
<dbReference type="SUPFAM" id="SSF53092">
    <property type="entry name" value="Creatinase/prolidase N-terminal domain"/>
    <property type="match status" value="1"/>
</dbReference>
<gene>
    <name evidence="7" type="ordered locus">DP0126</name>
</gene>
<dbReference type="HOGENOM" id="CLU_017266_4_2_7"/>
<dbReference type="InterPro" id="IPR036005">
    <property type="entry name" value="Creatinase/aminopeptidase-like"/>
</dbReference>
<reference evidence="8" key="1">
    <citation type="journal article" date="2004" name="Environ. Microbiol.">
        <title>The genome of Desulfotalea psychrophila, a sulfate-reducing bacterium from permanently cold Arctic sediments.</title>
        <authorList>
            <person name="Rabus R."/>
            <person name="Ruepp A."/>
            <person name="Frickey T."/>
            <person name="Rattei T."/>
            <person name="Fartmann B."/>
            <person name="Stark M."/>
            <person name="Bauer M."/>
            <person name="Zibat A."/>
            <person name="Lombardot T."/>
            <person name="Becker I."/>
            <person name="Amann J."/>
            <person name="Gellner K."/>
            <person name="Teeling H."/>
            <person name="Leuschner W.D."/>
            <person name="Gloeckner F.-O."/>
            <person name="Lupas A.N."/>
            <person name="Amann R."/>
            <person name="Klenk H.-P."/>
        </authorList>
    </citation>
    <scope>NUCLEOTIDE SEQUENCE [LARGE SCALE GENOMIC DNA]</scope>
    <source>
        <strain evidence="8">DSM 12343 / LSv54</strain>
    </source>
</reference>
<dbReference type="Proteomes" id="UP000000602">
    <property type="component" value="Chromosome"/>
</dbReference>
<dbReference type="PANTHER" id="PTHR46112">
    <property type="entry name" value="AMINOPEPTIDASE"/>
    <property type="match status" value="1"/>
</dbReference>
<dbReference type="eggNOG" id="COG0006">
    <property type="taxonomic scope" value="Bacteria"/>
</dbReference>
<evidence type="ECO:0000256" key="1">
    <source>
        <dbReference type="ARBA" id="ARBA00022670"/>
    </source>
</evidence>
<dbReference type="PRINTS" id="PR00599">
    <property type="entry name" value="MAPEPTIDASE"/>
</dbReference>
<evidence type="ECO:0000259" key="6">
    <source>
        <dbReference type="Pfam" id="PF01321"/>
    </source>
</evidence>
<keyword evidence="1" id="KW-0645">Protease</keyword>
<proteinExistence type="predicted"/>
<dbReference type="CDD" id="cd01092">
    <property type="entry name" value="APP-like"/>
    <property type="match status" value="1"/>
</dbReference>
<organism evidence="7 8">
    <name type="scientific">Desulfotalea psychrophila (strain LSv54 / DSM 12343)</name>
    <dbReference type="NCBI Taxonomy" id="177439"/>
    <lineage>
        <taxon>Bacteria</taxon>
        <taxon>Pseudomonadati</taxon>
        <taxon>Thermodesulfobacteriota</taxon>
        <taxon>Desulfobulbia</taxon>
        <taxon>Desulfobulbales</taxon>
        <taxon>Desulfocapsaceae</taxon>
        <taxon>Desulfotalea</taxon>
    </lineage>
</organism>
<dbReference type="InterPro" id="IPR050659">
    <property type="entry name" value="Peptidase_M24B"/>
</dbReference>
<dbReference type="STRING" id="177439.DP0126"/>
<evidence type="ECO:0000256" key="4">
    <source>
        <dbReference type="ARBA" id="ARBA00023049"/>
    </source>
</evidence>
<dbReference type="Gene3D" id="3.90.230.10">
    <property type="entry name" value="Creatinase/methionine aminopeptidase superfamily"/>
    <property type="match status" value="1"/>
</dbReference>
<dbReference type="GO" id="GO:0006508">
    <property type="term" value="P:proteolysis"/>
    <property type="evidence" value="ECO:0007669"/>
    <property type="project" value="UniProtKB-KW"/>
</dbReference>
<dbReference type="PROSITE" id="PS00491">
    <property type="entry name" value="PROLINE_PEPTIDASE"/>
    <property type="match status" value="1"/>
</dbReference>
<feature type="domain" description="Creatinase N-terminal" evidence="6">
    <location>
        <begin position="6"/>
        <end position="141"/>
    </location>
</feature>
<name>Q6AS20_DESPS</name>
<dbReference type="GO" id="GO:0004177">
    <property type="term" value="F:aminopeptidase activity"/>
    <property type="evidence" value="ECO:0007669"/>
    <property type="project" value="UniProtKB-ARBA"/>
</dbReference>
<protein>
    <submittedName>
        <fullName evidence="7">Related to Xaa-Pro dipeptidase</fullName>
    </submittedName>
</protein>
<accession>Q6AS20</accession>
<dbReference type="RefSeq" id="WP_011187371.1">
    <property type="nucleotide sequence ID" value="NC_006138.1"/>
</dbReference>